<dbReference type="AlphaFoldDB" id="A0A0P1HDU0"/>
<organism evidence="2 3">
    <name type="scientific">Leisingera aquaemixtae</name>
    <dbReference type="NCBI Taxonomy" id="1396826"/>
    <lineage>
        <taxon>Bacteria</taxon>
        <taxon>Pseudomonadati</taxon>
        <taxon>Pseudomonadota</taxon>
        <taxon>Alphaproteobacteria</taxon>
        <taxon>Rhodobacterales</taxon>
        <taxon>Roseobacteraceae</taxon>
        <taxon>Leisingera</taxon>
    </lineage>
</organism>
<sequence>MFPKTTEGSPSIIRTKRTLLQTRHSRVAFPEAEAR</sequence>
<reference evidence="2 3" key="1">
    <citation type="submission" date="2015-09" db="EMBL/GenBank/DDBJ databases">
        <authorList>
            <consortium name="Swine Surveillance"/>
        </authorList>
    </citation>
    <scope>NUCLEOTIDE SEQUENCE [LARGE SCALE GENOMIC DNA]</scope>
    <source>
        <strain evidence="2 3">CECT 8399</strain>
    </source>
</reference>
<accession>A0A0P1HDU0</accession>
<proteinExistence type="predicted"/>
<gene>
    <name evidence="2" type="ORF">PHA8399_03923</name>
</gene>
<feature type="region of interest" description="Disordered" evidence="1">
    <location>
        <begin position="1"/>
        <end position="35"/>
    </location>
</feature>
<evidence type="ECO:0000313" key="2">
    <source>
        <dbReference type="EMBL" id="CUI01776.1"/>
    </source>
</evidence>
<evidence type="ECO:0000256" key="1">
    <source>
        <dbReference type="SAM" id="MobiDB-lite"/>
    </source>
</evidence>
<dbReference type="EMBL" id="CYSR01000034">
    <property type="protein sequence ID" value="CUI01776.1"/>
    <property type="molecule type" value="Genomic_DNA"/>
</dbReference>
<evidence type="ECO:0000313" key="3">
    <source>
        <dbReference type="Proteomes" id="UP000051326"/>
    </source>
</evidence>
<protein>
    <submittedName>
        <fullName evidence="2">Uncharacterized protein</fullName>
    </submittedName>
</protein>
<dbReference type="Proteomes" id="UP000051326">
    <property type="component" value="Unassembled WGS sequence"/>
</dbReference>
<name>A0A0P1HDU0_9RHOB</name>